<organism evidence="6 7">
    <name type="scientific">Paragemmobacter straminiformis</name>
    <dbReference type="NCBI Taxonomy" id="2045119"/>
    <lineage>
        <taxon>Bacteria</taxon>
        <taxon>Pseudomonadati</taxon>
        <taxon>Pseudomonadota</taxon>
        <taxon>Alphaproteobacteria</taxon>
        <taxon>Rhodobacterales</taxon>
        <taxon>Paracoccaceae</taxon>
        <taxon>Paragemmobacter</taxon>
    </lineage>
</organism>
<dbReference type="PROSITE" id="PS50887">
    <property type="entry name" value="GGDEF"/>
    <property type="match status" value="1"/>
</dbReference>
<dbReference type="GO" id="GO:0000160">
    <property type="term" value="P:phosphorelay signal transduction system"/>
    <property type="evidence" value="ECO:0007669"/>
    <property type="project" value="InterPro"/>
</dbReference>
<dbReference type="GO" id="GO:1902201">
    <property type="term" value="P:negative regulation of bacterial-type flagellum-dependent cell motility"/>
    <property type="evidence" value="ECO:0007669"/>
    <property type="project" value="TreeGrafter"/>
</dbReference>
<gene>
    <name evidence="6" type="ORF">H7F16_16380</name>
</gene>
<evidence type="ECO:0000259" key="5">
    <source>
        <dbReference type="PROSITE" id="PS50887"/>
    </source>
</evidence>
<dbReference type="InterPro" id="IPR050469">
    <property type="entry name" value="Diguanylate_Cyclase"/>
</dbReference>
<dbReference type="GO" id="GO:0052621">
    <property type="term" value="F:diguanylate cyclase activity"/>
    <property type="evidence" value="ECO:0007669"/>
    <property type="project" value="UniProtKB-EC"/>
</dbReference>
<dbReference type="SMART" id="SM00448">
    <property type="entry name" value="REC"/>
    <property type="match status" value="1"/>
</dbReference>
<dbReference type="InterPro" id="IPR001789">
    <property type="entry name" value="Sig_transdc_resp-reg_receiver"/>
</dbReference>
<dbReference type="EMBL" id="JACLQD010000005">
    <property type="protein sequence ID" value="MBC2837095.1"/>
    <property type="molecule type" value="Genomic_DNA"/>
</dbReference>
<keyword evidence="3" id="KW-0597">Phosphoprotein</keyword>
<dbReference type="InterPro" id="IPR029787">
    <property type="entry name" value="Nucleotide_cyclase"/>
</dbReference>
<dbReference type="SMART" id="SM00267">
    <property type="entry name" value="GGDEF"/>
    <property type="match status" value="1"/>
</dbReference>
<feature type="modified residue" description="4-aspartylphosphate" evidence="3">
    <location>
        <position position="53"/>
    </location>
</feature>
<dbReference type="PROSITE" id="PS50110">
    <property type="entry name" value="RESPONSE_REGULATORY"/>
    <property type="match status" value="1"/>
</dbReference>
<comment type="catalytic activity">
    <reaction evidence="2">
        <text>2 GTP = 3',3'-c-di-GMP + 2 diphosphate</text>
        <dbReference type="Rhea" id="RHEA:24898"/>
        <dbReference type="ChEBI" id="CHEBI:33019"/>
        <dbReference type="ChEBI" id="CHEBI:37565"/>
        <dbReference type="ChEBI" id="CHEBI:58805"/>
        <dbReference type="EC" id="2.7.7.65"/>
    </reaction>
</comment>
<dbReference type="EC" id="2.7.7.65" evidence="1"/>
<dbReference type="NCBIfam" id="TIGR00254">
    <property type="entry name" value="GGDEF"/>
    <property type="match status" value="1"/>
</dbReference>
<sequence length="450" mass="48197">MAGRILIVEDCPITRIVLRAKLGLAFYTPLAAPDGASAIAALREEAPDLVLLDLDLPDMSGLEVLATLRRSRARRDVPVIVLTAATDRTSRLEALGAGADDILTKPVNDELLLARIRSLLRRQSDTPAAADAPGNDMADPPATFERPGFVAVVTRRTEDRLRLARDLARRTGHCVTPLSREEVLAHPGIAAAQPEAFVLDDGASNGLHFVSEIRTRTATSHAGVVLLCDGAKQAAMAFDLGADEVLPSSVDPEELALRLSALIRRTRAAEERRLSLRDSLRLAMTDPLTGLHNRRYALAELGNIAATAHRTATPFALMLVDIDRFKSVNDRFGHGIGDRVLVSVARSLAANLRPEDLIARIGGEEFLLALPCLDLSDARRTAQRLCDAVKSAPVSVPGSPPVTVTVSVGLAIGRGGETLDRLIDRADRALFSAKAKGRNRVATDLRAAAI</sequence>
<dbReference type="GO" id="GO:0005886">
    <property type="term" value="C:plasma membrane"/>
    <property type="evidence" value="ECO:0007669"/>
    <property type="project" value="TreeGrafter"/>
</dbReference>
<feature type="domain" description="Response regulatory" evidence="4">
    <location>
        <begin position="4"/>
        <end position="120"/>
    </location>
</feature>
<dbReference type="CDD" id="cd01949">
    <property type="entry name" value="GGDEF"/>
    <property type="match status" value="1"/>
</dbReference>
<dbReference type="Pfam" id="PF00990">
    <property type="entry name" value="GGDEF"/>
    <property type="match status" value="1"/>
</dbReference>
<dbReference type="AlphaFoldDB" id="A0A842IBN5"/>
<comment type="caution">
    <text evidence="6">The sequence shown here is derived from an EMBL/GenBank/DDBJ whole genome shotgun (WGS) entry which is preliminary data.</text>
</comment>
<evidence type="ECO:0000256" key="3">
    <source>
        <dbReference type="PROSITE-ProRule" id="PRU00169"/>
    </source>
</evidence>
<dbReference type="Gene3D" id="3.40.50.2300">
    <property type="match status" value="1"/>
</dbReference>
<evidence type="ECO:0000256" key="2">
    <source>
        <dbReference type="ARBA" id="ARBA00034247"/>
    </source>
</evidence>
<dbReference type="InterPro" id="IPR043128">
    <property type="entry name" value="Rev_trsase/Diguanyl_cyclase"/>
</dbReference>
<protein>
    <recommendedName>
        <fullName evidence="1">diguanylate cyclase</fullName>
        <ecNumber evidence="1">2.7.7.65</ecNumber>
    </recommendedName>
</protein>
<dbReference type="InterPro" id="IPR011006">
    <property type="entry name" value="CheY-like_superfamily"/>
</dbReference>
<dbReference type="Gene3D" id="3.30.70.270">
    <property type="match status" value="1"/>
</dbReference>
<dbReference type="InterPro" id="IPR000160">
    <property type="entry name" value="GGDEF_dom"/>
</dbReference>
<dbReference type="Proteomes" id="UP000555411">
    <property type="component" value="Unassembled WGS sequence"/>
</dbReference>
<dbReference type="SUPFAM" id="SSF52172">
    <property type="entry name" value="CheY-like"/>
    <property type="match status" value="2"/>
</dbReference>
<evidence type="ECO:0000313" key="6">
    <source>
        <dbReference type="EMBL" id="MBC2837095.1"/>
    </source>
</evidence>
<dbReference type="RefSeq" id="WP_185798708.1">
    <property type="nucleotide sequence ID" value="NZ_JACLQD010000005.1"/>
</dbReference>
<dbReference type="GO" id="GO:0043709">
    <property type="term" value="P:cell adhesion involved in single-species biofilm formation"/>
    <property type="evidence" value="ECO:0007669"/>
    <property type="project" value="TreeGrafter"/>
</dbReference>
<reference evidence="6 7" key="1">
    <citation type="journal article" date="2017" name="Int. J. Syst. Evol. Microbiol.">
        <title>Gemmobacter straminiformis sp. nov., isolated from an artificial fountain.</title>
        <authorList>
            <person name="Kang J.Y."/>
            <person name="Kim M.J."/>
            <person name="Chun J."/>
            <person name="Son K.P."/>
            <person name="Jahng K.Y."/>
        </authorList>
    </citation>
    <scope>NUCLEOTIDE SEQUENCE [LARGE SCALE GENOMIC DNA]</scope>
    <source>
        <strain evidence="6 7">CAM-8</strain>
    </source>
</reference>
<proteinExistence type="predicted"/>
<evidence type="ECO:0000256" key="1">
    <source>
        <dbReference type="ARBA" id="ARBA00012528"/>
    </source>
</evidence>
<keyword evidence="7" id="KW-1185">Reference proteome</keyword>
<evidence type="ECO:0000259" key="4">
    <source>
        <dbReference type="PROSITE" id="PS50110"/>
    </source>
</evidence>
<evidence type="ECO:0000313" key="7">
    <source>
        <dbReference type="Proteomes" id="UP000555411"/>
    </source>
</evidence>
<accession>A0A842IBN5</accession>
<dbReference type="FunFam" id="3.30.70.270:FF:000001">
    <property type="entry name" value="Diguanylate cyclase domain protein"/>
    <property type="match status" value="1"/>
</dbReference>
<dbReference type="SUPFAM" id="SSF55073">
    <property type="entry name" value="Nucleotide cyclase"/>
    <property type="match status" value="1"/>
</dbReference>
<name>A0A842IBN5_9RHOB</name>
<dbReference type="PANTHER" id="PTHR45138:SF9">
    <property type="entry name" value="DIGUANYLATE CYCLASE DGCM-RELATED"/>
    <property type="match status" value="1"/>
</dbReference>
<feature type="domain" description="GGDEF" evidence="5">
    <location>
        <begin position="313"/>
        <end position="446"/>
    </location>
</feature>
<dbReference type="PANTHER" id="PTHR45138">
    <property type="entry name" value="REGULATORY COMPONENTS OF SENSORY TRANSDUCTION SYSTEM"/>
    <property type="match status" value="1"/>
</dbReference>
<dbReference type="Pfam" id="PF00072">
    <property type="entry name" value="Response_reg"/>
    <property type="match status" value="1"/>
</dbReference>